<protein>
    <submittedName>
        <fullName evidence="5">Trehalose-6-phosphate hydrolase</fullName>
        <ecNumber evidence="5">3.2.1.93</ecNumber>
    </submittedName>
</protein>
<reference evidence="5 6" key="2">
    <citation type="submission" date="2015-01" db="EMBL/GenBank/DDBJ databases">
        <authorList>
            <consortium name="NBRP consortium"/>
            <person name="Sawabe T."/>
            <person name="Meirelles P."/>
            <person name="Feng G."/>
            <person name="Sayaka M."/>
            <person name="Hattori M."/>
            <person name="Ohkuma M."/>
        </authorList>
    </citation>
    <scope>NUCLEOTIDE SEQUENCE [LARGE SCALE GENOMIC DNA]</scope>
    <source>
        <strain evidence="6">JCM 19241</strain>
    </source>
</reference>
<dbReference type="InterPro" id="IPR006047">
    <property type="entry name" value="GH13_cat_dom"/>
</dbReference>
<comment type="similarity">
    <text evidence="1">Belongs to the glycosyl hydrolase 13 family.</text>
</comment>
<dbReference type="Proteomes" id="UP000031666">
    <property type="component" value="Unassembled WGS sequence"/>
</dbReference>
<dbReference type="GO" id="GO:0009313">
    <property type="term" value="P:oligosaccharide catabolic process"/>
    <property type="evidence" value="ECO:0007669"/>
    <property type="project" value="TreeGrafter"/>
</dbReference>
<dbReference type="GO" id="GO:0008788">
    <property type="term" value="F:alpha,alpha-phosphotrehalase activity"/>
    <property type="evidence" value="ECO:0007669"/>
    <property type="project" value="UniProtKB-EC"/>
</dbReference>
<dbReference type="SMART" id="SM00642">
    <property type="entry name" value="Aamy"/>
    <property type="match status" value="1"/>
</dbReference>
<gene>
    <name evidence="5" type="ORF">JCM19241_22</name>
</gene>
<dbReference type="PANTHER" id="PTHR10357">
    <property type="entry name" value="ALPHA-AMYLASE FAMILY MEMBER"/>
    <property type="match status" value="1"/>
</dbReference>
<proteinExistence type="inferred from homology"/>
<dbReference type="Gene3D" id="3.90.400.10">
    <property type="entry name" value="Oligo-1,6-glucosidase, Domain 2"/>
    <property type="match status" value="1"/>
</dbReference>
<dbReference type="Gene3D" id="3.20.20.80">
    <property type="entry name" value="Glycosidases"/>
    <property type="match status" value="1"/>
</dbReference>
<dbReference type="AlphaFoldDB" id="A0A0B8QUP6"/>
<keyword evidence="2 5" id="KW-0378">Hydrolase</keyword>
<comment type="caution">
    <text evidence="5">The sequence shown here is derived from an EMBL/GenBank/DDBJ whole genome shotgun (WGS) entry which is preliminary data.</text>
</comment>
<evidence type="ECO:0000256" key="3">
    <source>
        <dbReference type="ARBA" id="ARBA00023295"/>
    </source>
</evidence>
<accession>A0A0B8QUP6</accession>
<reference evidence="5 6" key="1">
    <citation type="submission" date="2015-01" db="EMBL/GenBank/DDBJ databases">
        <title>Vibrio sp. C94 JCM 19241 whole genome shotgun sequence.</title>
        <authorList>
            <person name="Sawabe T."/>
            <person name="Meirelles P."/>
            <person name="Feng G."/>
            <person name="Sayaka M."/>
            <person name="Hattori M."/>
            <person name="Ohkuma M."/>
        </authorList>
    </citation>
    <scope>NUCLEOTIDE SEQUENCE [LARGE SCALE GENOMIC DNA]</scope>
    <source>
        <strain evidence="6">JCM 19241</strain>
    </source>
</reference>
<dbReference type="InterPro" id="IPR017853">
    <property type="entry name" value="GH"/>
</dbReference>
<dbReference type="GO" id="GO:0004556">
    <property type="term" value="F:alpha-amylase activity"/>
    <property type="evidence" value="ECO:0007669"/>
    <property type="project" value="TreeGrafter"/>
</dbReference>
<evidence type="ECO:0000256" key="1">
    <source>
        <dbReference type="ARBA" id="ARBA00008061"/>
    </source>
</evidence>
<dbReference type="STRING" id="1481914.JCM19241_22"/>
<dbReference type="Pfam" id="PF00128">
    <property type="entry name" value="Alpha-amylase"/>
    <property type="match status" value="1"/>
</dbReference>
<evidence type="ECO:0000313" key="5">
    <source>
        <dbReference type="EMBL" id="GAM78708.1"/>
    </source>
</evidence>
<evidence type="ECO:0000259" key="4">
    <source>
        <dbReference type="SMART" id="SM00642"/>
    </source>
</evidence>
<dbReference type="SUPFAM" id="SSF51445">
    <property type="entry name" value="(Trans)glycosidases"/>
    <property type="match status" value="1"/>
</dbReference>
<evidence type="ECO:0000313" key="6">
    <source>
        <dbReference type="Proteomes" id="UP000031666"/>
    </source>
</evidence>
<dbReference type="FunFam" id="3.20.20.80:FF:000064">
    <property type="entry name" value="Oligo-1,6-glucosidase"/>
    <property type="match status" value="1"/>
</dbReference>
<sequence>MNNATTPWWKTATVYQIYPKSFCDSGAKGTGDIQGIISKLDYLKSLGIDAIWLTPVYESPMVDNGYDISDYYAINPDFGTMQDFDELLEQAHQRGIRIIMDIVVNHTSTAHKWFQSALEGKDSLIAITISGKILLMVKSQPIGSLSLVAMLGSLMRRVVNTICIYSQPNRQTLTGKTLRCAKK</sequence>
<evidence type="ECO:0000256" key="2">
    <source>
        <dbReference type="ARBA" id="ARBA00022801"/>
    </source>
</evidence>
<keyword evidence="3 5" id="KW-0326">Glycosidase</keyword>
<name>A0A0B8QUP6_9VIBR</name>
<dbReference type="InterPro" id="IPR045857">
    <property type="entry name" value="O16G_dom_2"/>
</dbReference>
<dbReference type="PANTHER" id="PTHR10357:SF179">
    <property type="entry name" value="NEUTRAL AND BASIC AMINO ACID TRANSPORT PROTEIN RBAT"/>
    <property type="match status" value="1"/>
</dbReference>
<feature type="domain" description="Glycosyl hydrolase family 13 catalytic" evidence="4">
    <location>
        <begin position="16"/>
        <end position="182"/>
    </location>
</feature>
<organism evidence="5 6">
    <name type="scientific">Vibrio ishigakensis</name>
    <dbReference type="NCBI Taxonomy" id="1481914"/>
    <lineage>
        <taxon>Bacteria</taxon>
        <taxon>Pseudomonadati</taxon>
        <taxon>Pseudomonadota</taxon>
        <taxon>Gammaproteobacteria</taxon>
        <taxon>Vibrionales</taxon>
        <taxon>Vibrionaceae</taxon>
        <taxon>Vibrio</taxon>
    </lineage>
</organism>
<dbReference type="EMBL" id="BBSC01000017">
    <property type="protein sequence ID" value="GAM78708.1"/>
    <property type="molecule type" value="Genomic_DNA"/>
</dbReference>
<dbReference type="EC" id="3.2.1.93" evidence="5"/>